<reference evidence="1 2" key="1">
    <citation type="submission" date="2024-09" db="EMBL/GenBank/DDBJ databases">
        <authorList>
            <person name="Sun Q."/>
            <person name="Mori K."/>
        </authorList>
    </citation>
    <scope>NUCLEOTIDE SEQUENCE [LARGE SCALE GENOMIC DNA]</scope>
    <source>
        <strain evidence="1 2">CGMCC 1.15906</strain>
    </source>
</reference>
<accession>A0ABV6QWP2</accession>
<evidence type="ECO:0000313" key="1">
    <source>
        <dbReference type="EMBL" id="MFC0629063.1"/>
    </source>
</evidence>
<dbReference type="Proteomes" id="UP001589890">
    <property type="component" value="Unassembled WGS sequence"/>
</dbReference>
<proteinExistence type="predicted"/>
<gene>
    <name evidence="1" type="ORF">ACFFGN_33675</name>
</gene>
<sequence length="96" mass="10438">MPTTETPPGPVLAPPAAEVVTEVIARPVFDPRAFTRLELPAHVSAWVRGAWCRGWLIGRVHCADGWIGLVQYDDGTGREITTRIPADLITLPASPR</sequence>
<keyword evidence="2" id="KW-1185">Reference proteome</keyword>
<name>A0ABV6QWP2_9ACTN</name>
<dbReference type="RefSeq" id="WP_380056490.1">
    <property type="nucleotide sequence ID" value="NZ_JBHLTC010000041.1"/>
</dbReference>
<evidence type="ECO:0000313" key="2">
    <source>
        <dbReference type="Proteomes" id="UP001589890"/>
    </source>
</evidence>
<dbReference type="EMBL" id="JBHLTC010000041">
    <property type="protein sequence ID" value="MFC0629063.1"/>
    <property type="molecule type" value="Genomic_DNA"/>
</dbReference>
<comment type="caution">
    <text evidence="1">The sequence shown here is derived from an EMBL/GenBank/DDBJ whole genome shotgun (WGS) entry which is preliminary data.</text>
</comment>
<protein>
    <submittedName>
        <fullName evidence="1">Uncharacterized protein</fullName>
    </submittedName>
</protein>
<organism evidence="1 2">
    <name type="scientific">Kribbella deserti</name>
    <dbReference type="NCBI Taxonomy" id="1926257"/>
    <lineage>
        <taxon>Bacteria</taxon>
        <taxon>Bacillati</taxon>
        <taxon>Actinomycetota</taxon>
        <taxon>Actinomycetes</taxon>
        <taxon>Propionibacteriales</taxon>
        <taxon>Kribbellaceae</taxon>
        <taxon>Kribbella</taxon>
    </lineage>
</organism>